<reference evidence="3" key="1">
    <citation type="journal article" date="2019" name="Int. J. Syst. Evol. Microbiol.">
        <title>The Global Catalogue of Microorganisms (GCM) 10K type strain sequencing project: providing services to taxonomists for standard genome sequencing and annotation.</title>
        <authorList>
            <consortium name="The Broad Institute Genomics Platform"/>
            <consortium name="The Broad Institute Genome Sequencing Center for Infectious Disease"/>
            <person name="Wu L."/>
            <person name="Ma J."/>
        </authorList>
    </citation>
    <scope>NUCLEOTIDE SEQUENCE [LARGE SCALE GENOMIC DNA]</scope>
    <source>
        <strain evidence="3">ZS-22-S1</strain>
    </source>
</reference>
<feature type="domain" description="ParB-like N-terminal" evidence="1">
    <location>
        <begin position="15"/>
        <end position="99"/>
    </location>
</feature>
<dbReference type="RefSeq" id="WP_378058038.1">
    <property type="nucleotide sequence ID" value="NZ_JBHSIS010000009.1"/>
</dbReference>
<gene>
    <name evidence="2" type="ORF">ACFPCV_21445</name>
</gene>
<dbReference type="Proteomes" id="UP001595859">
    <property type="component" value="Unassembled WGS sequence"/>
</dbReference>
<dbReference type="EMBL" id="JBHSIS010000009">
    <property type="protein sequence ID" value="MFC4856076.1"/>
    <property type="molecule type" value="Genomic_DNA"/>
</dbReference>
<accession>A0ABV9S6E6</accession>
<protein>
    <submittedName>
        <fullName evidence="2">ParB N-terminal domain-containing protein</fullName>
    </submittedName>
</protein>
<evidence type="ECO:0000313" key="3">
    <source>
        <dbReference type="Proteomes" id="UP001595859"/>
    </source>
</evidence>
<dbReference type="SUPFAM" id="SSF110849">
    <property type="entry name" value="ParB/Sulfiredoxin"/>
    <property type="match status" value="1"/>
</dbReference>
<evidence type="ECO:0000259" key="1">
    <source>
        <dbReference type="SMART" id="SM00470"/>
    </source>
</evidence>
<keyword evidence="3" id="KW-1185">Reference proteome</keyword>
<proteinExistence type="predicted"/>
<evidence type="ECO:0000313" key="2">
    <source>
        <dbReference type="EMBL" id="MFC4856076.1"/>
    </source>
</evidence>
<dbReference type="SMART" id="SM00470">
    <property type="entry name" value="ParB"/>
    <property type="match status" value="1"/>
</dbReference>
<organism evidence="2 3">
    <name type="scientific">Actinophytocola glycyrrhizae</name>
    <dbReference type="NCBI Taxonomy" id="2044873"/>
    <lineage>
        <taxon>Bacteria</taxon>
        <taxon>Bacillati</taxon>
        <taxon>Actinomycetota</taxon>
        <taxon>Actinomycetes</taxon>
        <taxon>Pseudonocardiales</taxon>
        <taxon>Pseudonocardiaceae</taxon>
    </lineage>
</organism>
<name>A0ABV9S6E6_9PSEU</name>
<comment type="caution">
    <text evidence="2">The sequence shown here is derived from an EMBL/GenBank/DDBJ whole genome shotgun (WGS) entry which is preliminary data.</text>
</comment>
<dbReference type="InterPro" id="IPR003115">
    <property type="entry name" value="ParB_N"/>
</dbReference>
<dbReference type="InterPro" id="IPR036086">
    <property type="entry name" value="ParB/Sulfiredoxin_sf"/>
</dbReference>
<sequence length="330" mass="36075">MRDRVGSVGEHGPVVEVPVAALREADSPRLGGLDHEHFQALAELDVELPPILVHRATMQVIDGMHRLRAAVRNGRDRIHVEFFDGTEAEAFLAAVRANIAHGLPLTTADRRAAAKRIITSHPHQSDRSIGATAGLAAKTIAAIRRELGEDRTTATRVGRDGRVRPLDSTVGRRLAGEVIAAQPNASLREIAREAGVSVGTARDVRERVRAGKDPVPPLRRAATEEDRHAATLRLAAPAPPITDVTSVRSMLHRLRRDPSLRYTNSGRSVLQWLDSHVVEPSVTDDLFDDIPPHSAILVCRIARECAAEWLRLAGDLERRECNDTAQASSW</sequence>